<evidence type="ECO:0000256" key="1">
    <source>
        <dbReference type="SAM" id="MobiDB-lite"/>
    </source>
</evidence>
<sequence length="227" mass="23995">THSMPAHLLHSGTSSNSSGSPAEAPAACCRAGPAAPPRKRLPPLLRLARAYSARGARGPRRLRRLAPSPPSPSTEDCLFALEAGAKVWRRDRSAPRALAPRLGAHASPRFLAEMIMSPMRSGGCCGALRRARACVCCAVSPPPPIFRGNPFWMPERGVAYVGSLRRKRGTRAAAAASRGQPAAAAAGRSRGGVYRTPRGRKGWCGGSPVMVVDAILYAIRNFPLKTS</sequence>
<dbReference type="Proteomes" id="UP000326924">
    <property type="component" value="Unassembled WGS sequence"/>
</dbReference>
<accession>A0A5J5EF75</accession>
<dbReference type="InParanoid" id="A0A5J5EF75"/>
<dbReference type="EMBL" id="VXIS01000392">
    <property type="protein sequence ID" value="KAA8893891.1"/>
    <property type="molecule type" value="Genomic_DNA"/>
</dbReference>
<proteinExistence type="predicted"/>
<evidence type="ECO:0000313" key="3">
    <source>
        <dbReference type="Proteomes" id="UP000326924"/>
    </source>
</evidence>
<name>A0A5J5EF75_9PEZI</name>
<evidence type="ECO:0000313" key="2">
    <source>
        <dbReference type="EMBL" id="KAA8893891.1"/>
    </source>
</evidence>
<organism evidence="2 3">
    <name type="scientific">Sphaerosporella brunnea</name>
    <dbReference type="NCBI Taxonomy" id="1250544"/>
    <lineage>
        <taxon>Eukaryota</taxon>
        <taxon>Fungi</taxon>
        <taxon>Dikarya</taxon>
        <taxon>Ascomycota</taxon>
        <taxon>Pezizomycotina</taxon>
        <taxon>Pezizomycetes</taxon>
        <taxon>Pezizales</taxon>
        <taxon>Pyronemataceae</taxon>
        <taxon>Sphaerosporella</taxon>
    </lineage>
</organism>
<gene>
    <name evidence="2" type="ORF">FN846DRAFT_976946</name>
</gene>
<feature type="non-terminal residue" evidence="2">
    <location>
        <position position="1"/>
    </location>
</feature>
<reference evidence="2 3" key="1">
    <citation type="submission" date="2019-09" db="EMBL/GenBank/DDBJ databases">
        <title>Draft genome of the ectomycorrhizal ascomycete Sphaerosporella brunnea.</title>
        <authorList>
            <consortium name="DOE Joint Genome Institute"/>
            <person name="Benucci G.M."/>
            <person name="Marozzi G."/>
            <person name="Antonielli L."/>
            <person name="Sanchez S."/>
            <person name="Marco P."/>
            <person name="Wang X."/>
            <person name="Falini L.B."/>
            <person name="Barry K."/>
            <person name="Haridas S."/>
            <person name="Lipzen A."/>
            <person name="Labutti K."/>
            <person name="Grigoriev I.V."/>
            <person name="Murat C."/>
            <person name="Martin F."/>
            <person name="Albertini E."/>
            <person name="Donnini D."/>
            <person name="Bonito G."/>
        </authorList>
    </citation>
    <scope>NUCLEOTIDE SEQUENCE [LARGE SCALE GENOMIC DNA]</scope>
    <source>
        <strain evidence="2 3">Sb_GMNB300</strain>
    </source>
</reference>
<protein>
    <submittedName>
        <fullName evidence="2">Uncharacterized protein</fullName>
    </submittedName>
</protein>
<feature type="region of interest" description="Disordered" evidence="1">
    <location>
        <begin position="1"/>
        <end position="42"/>
    </location>
</feature>
<comment type="caution">
    <text evidence="2">The sequence shown here is derived from an EMBL/GenBank/DDBJ whole genome shotgun (WGS) entry which is preliminary data.</text>
</comment>
<feature type="compositionally biased region" description="Low complexity" evidence="1">
    <location>
        <begin position="11"/>
        <end position="33"/>
    </location>
</feature>
<dbReference type="AlphaFoldDB" id="A0A5J5EF75"/>
<keyword evidence="3" id="KW-1185">Reference proteome</keyword>